<dbReference type="RefSeq" id="WP_047131726.1">
    <property type="nucleotide sequence ID" value="NZ_CP015114.1"/>
</dbReference>
<keyword evidence="4 7" id="KW-0460">Magnesium</keyword>
<comment type="pathway">
    <text evidence="7">Quinol/quinone metabolism; menaquinone biosynthesis.</text>
</comment>
<feature type="domain" description="Thiamine pyrophosphate enzyme N-terminal TPP-binding" evidence="9">
    <location>
        <begin position="14"/>
        <end position="126"/>
    </location>
</feature>
<dbReference type="EMBL" id="RQTE01000073">
    <property type="protein sequence ID" value="RZI03147.1"/>
    <property type="molecule type" value="Genomic_DNA"/>
</dbReference>
<proteinExistence type="inferred from homology"/>
<evidence type="ECO:0000259" key="9">
    <source>
        <dbReference type="Pfam" id="PF02776"/>
    </source>
</evidence>
<name>A0A143PBY4_9STAP</name>
<dbReference type="AlphaFoldDB" id="A0A143PBY4"/>
<dbReference type="OrthoDB" id="9791859at2"/>
<dbReference type="HAMAP" id="MF_01659">
    <property type="entry name" value="MenD"/>
    <property type="match status" value="1"/>
</dbReference>
<dbReference type="CDD" id="cd07037">
    <property type="entry name" value="TPP_PYR_MenD"/>
    <property type="match status" value="1"/>
</dbReference>
<sequence length="555" mass="62326">MDNHQNLLTKQVFAMASEMYAYGIREVVISPGSRSTPLALAFEAHPNIKTWIHPDERSASFFALGLIKGSNRPVAILCTSGTAATNYSSAVAESDISNLPLVVLTSDRPHELRGIGAPQTLNQVNMFQNFVRHQFDMPLADDSDGAVEVVKYQMQIASQFFQGPQRGPVHFNLPFREPLTPNFDMTDLLLSEKKEIPTYQKTASIDNIIPILKRKKGIIIVGDMQHQDARELLPFATVHDLPILAGPLSGLRQSEHPNVISTYDLLYRAGFNPDVDFVIRVGKPVLSKKLNQWLKTSDAYQILVQNSALPDAFPVPSNITFEMSANDFFRSLGEVPVVHRQSWLTQWQKMNYQAIAEVESYVNHATDEAANIGVLLEKLTEEDTLFVSNSMPIRDIDNLFVKGKVQIYANRGANGIDGVISTALGMAVHKKVTLLIGDLAFYHDMNGLLMAKLNDIHINIVLLNNDGGGIFSYLPQKKSAAQYFERLFGTPTHLEFKHAALLYDFGYKYLETVEDFKYTSLSQLDSYIYELRTDREDNLQQHQILYKKLSEIVNA</sequence>
<organism evidence="12 13">
    <name type="scientific">Staphylococcus condimenti</name>
    <dbReference type="NCBI Taxonomy" id="70255"/>
    <lineage>
        <taxon>Bacteria</taxon>
        <taxon>Bacillati</taxon>
        <taxon>Bacillota</taxon>
        <taxon>Bacilli</taxon>
        <taxon>Bacillales</taxon>
        <taxon>Staphylococcaceae</taxon>
        <taxon>Staphylococcus</taxon>
    </lineage>
</organism>
<dbReference type="GO" id="GO:0009234">
    <property type="term" value="P:menaquinone biosynthetic process"/>
    <property type="evidence" value="ECO:0007669"/>
    <property type="project" value="UniProtKB-UniRule"/>
</dbReference>
<feature type="domain" description="Thiamine pyrophosphate enzyme TPP-binding" evidence="8">
    <location>
        <begin position="420"/>
        <end position="516"/>
    </location>
</feature>
<dbReference type="InterPro" id="IPR029061">
    <property type="entry name" value="THDP-binding"/>
</dbReference>
<dbReference type="InterPro" id="IPR004433">
    <property type="entry name" value="MenaQ_synth_MenD"/>
</dbReference>
<gene>
    <name evidence="7 12" type="primary">menD</name>
    <name evidence="12" type="ORF">EIG99_04265</name>
    <name evidence="11" type="ORF">I6J05_00985</name>
</gene>
<dbReference type="GO" id="GO:0000287">
    <property type="term" value="F:magnesium ion binding"/>
    <property type="evidence" value="ECO:0007669"/>
    <property type="project" value="UniProtKB-UniRule"/>
</dbReference>
<comment type="cofactor">
    <cofactor evidence="7">
        <name>thiamine diphosphate</name>
        <dbReference type="ChEBI" id="CHEBI:58937"/>
    </cofactor>
    <text evidence="7">Binds 1 thiamine pyrophosphate per subunit.</text>
</comment>
<dbReference type="Pfam" id="PF02776">
    <property type="entry name" value="TPP_enzyme_N"/>
    <property type="match status" value="1"/>
</dbReference>
<keyword evidence="6 7" id="KW-0464">Manganese</keyword>
<evidence type="ECO:0000256" key="6">
    <source>
        <dbReference type="ARBA" id="ARBA00023211"/>
    </source>
</evidence>
<dbReference type="PIRSF" id="PIRSF004983">
    <property type="entry name" value="MenD"/>
    <property type="match status" value="1"/>
</dbReference>
<comment type="catalytic activity">
    <reaction evidence="7">
        <text>isochorismate + 2-oxoglutarate + H(+) = 5-enolpyruvoyl-6-hydroxy-2-succinyl-cyclohex-3-ene-1-carboxylate + CO2</text>
        <dbReference type="Rhea" id="RHEA:25593"/>
        <dbReference type="ChEBI" id="CHEBI:15378"/>
        <dbReference type="ChEBI" id="CHEBI:16526"/>
        <dbReference type="ChEBI" id="CHEBI:16810"/>
        <dbReference type="ChEBI" id="CHEBI:29780"/>
        <dbReference type="ChEBI" id="CHEBI:58818"/>
        <dbReference type="EC" id="2.2.1.9"/>
    </reaction>
</comment>
<feature type="domain" description="Menaquinone biosynthesis protein MenD middle" evidence="10">
    <location>
        <begin position="206"/>
        <end position="387"/>
    </location>
</feature>
<dbReference type="Gene3D" id="3.40.50.1220">
    <property type="entry name" value="TPP-binding domain"/>
    <property type="match status" value="1"/>
</dbReference>
<evidence type="ECO:0000259" key="10">
    <source>
        <dbReference type="Pfam" id="PF16582"/>
    </source>
</evidence>
<dbReference type="PANTHER" id="PTHR42916:SF1">
    <property type="entry name" value="PROTEIN PHYLLO, CHLOROPLASTIC"/>
    <property type="match status" value="1"/>
</dbReference>
<dbReference type="EC" id="2.2.1.9" evidence="7"/>
<keyword evidence="5 7" id="KW-0786">Thiamine pyrophosphate</keyword>
<comment type="function">
    <text evidence="7">Catalyzes the thiamine diphosphate-dependent decarboxylation of 2-oxoglutarate and the subsequent addition of the resulting succinic semialdehyde-thiamine pyrophosphate anion to isochorismate to yield 2-succinyl-5-enolpyruvyl-6-hydroxy-3-cyclohexene-1-carboxylate (SEPHCHC).</text>
</comment>
<dbReference type="InterPro" id="IPR011766">
    <property type="entry name" value="TPP_enzyme_TPP-bd"/>
</dbReference>
<comment type="subunit">
    <text evidence="7">Homodimer.</text>
</comment>
<dbReference type="CDD" id="cd02009">
    <property type="entry name" value="TPP_SHCHC_synthase"/>
    <property type="match status" value="1"/>
</dbReference>
<dbReference type="Pfam" id="PF16582">
    <property type="entry name" value="TPP_enzyme_M_2"/>
    <property type="match status" value="1"/>
</dbReference>
<dbReference type="GO" id="GO:0070204">
    <property type="term" value="F:2-succinyl-5-enolpyruvyl-6-hydroxy-3-cyclohexene-1-carboxylic-acid synthase activity"/>
    <property type="evidence" value="ECO:0007669"/>
    <property type="project" value="UniProtKB-UniRule"/>
</dbReference>
<keyword evidence="3 7" id="KW-0479">Metal-binding</keyword>
<dbReference type="InterPro" id="IPR032264">
    <property type="entry name" value="MenD_middle"/>
</dbReference>
<dbReference type="Gene3D" id="3.40.50.970">
    <property type="match status" value="2"/>
</dbReference>
<dbReference type="UniPathway" id="UPA00079"/>
<dbReference type="Proteomes" id="UP000595942">
    <property type="component" value="Chromosome"/>
</dbReference>
<reference evidence="12 13" key="1">
    <citation type="submission" date="2018-11" db="EMBL/GenBank/DDBJ databases">
        <title>Genomic profiling of Staphylococcus species from a Poultry farm system in KwaZulu-Natal, South Africa.</title>
        <authorList>
            <person name="Amoako D.G."/>
            <person name="Somboro A.M."/>
            <person name="Abia A.L.K."/>
            <person name="Bester L.A."/>
            <person name="Essack S.Y."/>
        </authorList>
    </citation>
    <scope>NUCLEOTIDE SEQUENCE [LARGE SCALE GENOMIC DNA]</scope>
    <source>
        <strain evidence="12 13">SA11</strain>
    </source>
</reference>
<evidence type="ECO:0000313" key="13">
    <source>
        <dbReference type="Proteomes" id="UP000293854"/>
    </source>
</evidence>
<evidence type="ECO:0000256" key="1">
    <source>
        <dbReference type="ARBA" id="ARBA00022428"/>
    </source>
</evidence>
<evidence type="ECO:0000313" key="12">
    <source>
        <dbReference type="EMBL" id="RZI03147.1"/>
    </source>
</evidence>
<keyword evidence="2 7" id="KW-0808">Transferase</keyword>
<keyword evidence="1 7" id="KW-0474">Menaquinone biosynthesis</keyword>
<dbReference type="UniPathway" id="UPA01057">
    <property type="reaction ID" value="UER00164"/>
</dbReference>
<comment type="similarity">
    <text evidence="7">Belongs to the TPP enzyme family. MenD subfamily.</text>
</comment>
<dbReference type="Pfam" id="PF02775">
    <property type="entry name" value="TPP_enzyme_C"/>
    <property type="match status" value="1"/>
</dbReference>
<evidence type="ECO:0000313" key="11">
    <source>
        <dbReference type="EMBL" id="QQS82923.1"/>
    </source>
</evidence>
<dbReference type="Proteomes" id="UP000293854">
    <property type="component" value="Unassembled WGS sequence"/>
</dbReference>
<dbReference type="GO" id="GO:0030145">
    <property type="term" value="F:manganese ion binding"/>
    <property type="evidence" value="ECO:0007669"/>
    <property type="project" value="UniProtKB-UniRule"/>
</dbReference>
<dbReference type="PANTHER" id="PTHR42916">
    <property type="entry name" value="2-SUCCINYL-5-ENOLPYRUVYL-6-HYDROXY-3-CYCLOHEXENE-1-CARBOXYLATE SYNTHASE"/>
    <property type="match status" value="1"/>
</dbReference>
<evidence type="ECO:0000256" key="2">
    <source>
        <dbReference type="ARBA" id="ARBA00022679"/>
    </source>
</evidence>
<dbReference type="InterPro" id="IPR012001">
    <property type="entry name" value="Thiamin_PyroP_enz_TPP-bd_dom"/>
</dbReference>
<dbReference type="GO" id="GO:0030976">
    <property type="term" value="F:thiamine pyrophosphate binding"/>
    <property type="evidence" value="ECO:0007669"/>
    <property type="project" value="UniProtKB-UniRule"/>
</dbReference>
<evidence type="ECO:0000313" key="14">
    <source>
        <dbReference type="Proteomes" id="UP000595942"/>
    </source>
</evidence>
<keyword evidence="14" id="KW-1185">Reference proteome</keyword>
<comment type="cofactor">
    <cofactor evidence="7">
        <name>Mg(2+)</name>
        <dbReference type="ChEBI" id="CHEBI:18420"/>
    </cofactor>
    <cofactor evidence="7">
        <name>Mn(2+)</name>
        <dbReference type="ChEBI" id="CHEBI:29035"/>
    </cofactor>
</comment>
<dbReference type="GeneID" id="93727149"/>
<comment type="pathway">
    <text evidence="7">Quinol/quinone metabolism; 1,4-dihydroxy-2-naphthoate biosynthesis; 1,4-dihydroxy-2-naphthoate from chorismate: step 2/7.</text>
</comment>
<evidence type="ECO:0000256" key="5">
    <source>
        <dbReference type="ARBA" id="ARBA00023052"/>
    </source>
</evidence>
<protein>
    <recommendedName>
        <fullName evidence="7">2-succinyl-5-enolpyruvyl-6-hydroxy-3-cyclohexene-1-carboxylate synthase</fullName>
        <shortName evidence="7">SEPHCHC synthase</shortName>
        <ecNumber evidence="7">2.2.1.9</ecNumber>
    </recommendedName>
    <alternativeName>
        <fullName evidence="7">Menaquinone biosynthesis protein MenD</fullName>
    </alternativeName>
</protein>
<accession>A0A143PBY4</accession>
<evidence type="ECO:0000256" key="7">
    <source>
        <dbReference type="HAMAP-Rule" id="MF_01659"/>
    </source>
</evidence>
<dbReference type="KEGG" id="scv:A4G25_04670"/>
<dbReference type="EMBL" id="CP068073">
    <property type="protein sequence ID" value="QQS82923.1"/>
    <property type="molecule type" value="Genomic_DNA"/>
</dbReference>
<evidence type="ECO:0000259" key="8">
    <source>
        <dbReference type="Pfam" id="PF02775"/>
    </source>
</evidence>
<dbReference type="NCBIfam" id="TIGR00173">
    <property type="entry name" value="menD"/>
    <property type="match status" value="1"/>
</dbReference>
<dbReference type="SUPFAM" id="SSF52518">
    <property type="entry name" value="Thiamin diphosphate-binding fold (THDP-binding)"/>
    <property type="match status" value="2"/>
</dbReference>
<evidence type="ECO:0000256" key="3">
    <source>
        <dbReference type="ARBA" id="ARBA00022723"/>
    </source>
</evidence>
<reference evidence="11 14" key="2">
    <citation type="submission" date="2021-01" db="EMBL/GenBank/DDBJ databases">
        <title>FDA dAtabase for Regulatory Grade micrObial Sequences (FDA-ARGOS): Supporting development and validation of Infectious Disease Dx tests.</title>
        <authorList>
            <person name="Sproer C."/>
            <person name="Gronow S."/>
            <person name="Severitt S."/>
            <person name="Schroder I."/>
            <person name="Tallon L."/>
            <person name="Sadzewicz L."/>
            <person name="Zhao X."/>
            <person name="Boylan J."/>
            <person name="Ott S."/>
            <person name="Bowen H."/>
            <person name="Vavikolanu K."/>
            <person name="Mehta A."/>
            <person name="Aluvathingal J."/>
            <person name="Nadendla S."/>
            <person name="Lowell S."/>
            <person name="Myers T."/>
            <person name="Yan Y."/>
            <person name="Sichtig H."/>
        </authorList>
    </citation>
    <scope>NUCLEOTIDE SEQUENCE [LARGE SCALE GENOMIC DNA]</scope>
    <source>
        <strain evidence="11 14">FDAARGOS_1148</strain>
    </source>
</reference>
<evidence type="ECO:0000256" key="4">
    <source>
        <dbReference type="ARBA" id="ARBA00022842"/>
    </source>
</evidence>